<dbReference type="Proteomes" id="UP000318081">
    <property type="component" value="Chromosome"/>
</dbReference>
<proteinExistence type="predicted"/>
<reference evidence="1 2" key="1">
    <citation type="submission" date="2019-02" db="EMBL/GenBank/DDBJ databases">
        <title>Deep-cultivation of Planctomycetes and their phenomic and genomic characterization uncovers novel biology.</title>
        <authorList>
            <person name="Wiegand S."/>
            <person name="Jogler M."/>
            <person name="Boedeker C."/>
            <person name="Pinto D."/>
            <person name="Vollmers J."/>
            <person name="Rivas-Marin E."/>
            <person name="Kohn T."/>
            <person name="Peeters S.H."/>
            <person name="Heuer A."/>
            <person name="Rast P."/>
            <person name="Oberbeckmann S."/>
            <person name="Bunk B."/>
            <person name="Jeske O."/>
            <person name="Meyerdierks A."/>
            <person name="Storesund J.E."/>
            <person name="Kallscheuer N."/>
            <person name="Luecker S."/>
            <person name="Lage O.M."/>
            <person name="Pohl T."/>
            <person name="Merkel B.J."/>
            <person name="Hornburger P."/>
            <person name="Mueller R.-W."/>
            <person name="Bruemmer F."/>
            <person name="Labrenz M."/>
            <person name="Spormann A.M."/>
            <person name="Op den Camp H."/>
            <person name="Overmann J."/>
            <person name="Amann R."/>
            <person name="Jetten M.S.M."/>
            <person name="Mascher T."/>
            <person name="Medema M.H."/>
            <person name="Devos D.P."/>
            <person name="Kaster A.-K."/>
            <person name="Ovreas L."/>
            <person name="Rohde M."/>
            <person name="Galperin M.Y."/>
            <person name="Jogler C."/>
        </authorList>
    </citation>
    <scope>NUCLEOTIDE SEQUENCE [LARGE SCALE GENOMIC DNA]</scope>
    <source>
        <strain evidence="1 2">TBK1r</strain>
    </source>
</reference>
<dbReference type="EMBL" id="CP036432">
    <property type="protein sequence ID" value="QDV84758.1"/>
    <property type="molecule type" value="Genomic_DNA"/>
</dbReference>
<accession>A0ABX5XRX2</accession>
<evidence type="ECO:0000313" key="1">
    <source>
        <dbReference type="EMBL" id="QDV84758.1"/>
    </source>
</evidence>
<gene>
    <name evidence="1" type="ORF">TBK1r_37100</name>
</gene>
<protein>
    <submittedName>
        <fullName evidence="1">Uncharacterized protein</fullName>
    </submittedName>
</protein>
<keyword evidence="2" id="KW-1185">Reference proteome</keyword>
<sequence>MRIGRGDEQGGGNHGTVLGQLPLDTFFHYSVSLFAGSSIPSVDSF</sequence>
<organism evidence="1 2">
    <name type="scientific">Stieleria magnilauensis</name>
    <dbReference type="NCBI Taxonomy" id="2527963"/>
    <lineage>
        <taxon>Bacteria</taxon>
        <taxon>Pseudomonadati</taxon>
        <taxon>Planctomycetota</taxon>
        <taxon>Planctomycetia</taxon>
        <taxon>Pirellulales</taxon>
        <taxon>Pirellulaceae</taxon>
        <taxon>Stieleria</taxon>
    </lineage>
</organism>
<name>A0ABX5XRX2_9BACT</name>
<evidence type="ECO:0000313" key="2">
    <source>
        <dbReference type="Proteomes" id="UP000318081"/>
    </source>
</evidence>